<dbReference type="PANTHER" id="PTHR40396:SF1">
    <property type="entry name" value="ATPASE AAA-TYPE CORE DOMAIN-CONTAINING PROTEIN"/>
    <property type="match status" value="1"/>
</dbReference>
<keyword evidence="3" id="KW-1185">Reference proteome</keyword>
<dbReference type="Gene3D" id="3.40.50.300">
    <property type="entry name" value="P-loop containing nucleotide triphosphate hydrolases"/>
    <property type="match status" value="2"/>
</dbReference>
<dbReference type="InterPro" id="IPR027417">
    <property type="entry name" value="P-loop_NTPase"/>
</dbReference>
<evidence type="ECO:0000313" key="3">
    <source>
        <dbReference type="Proteomes" id="UP000198582"/>
    </source>
</evidence>
<evidence type="ECO:0000259" key="1">
    <source>
        <dbReference type="Pfam" id="PF13304"/>
    </source>
</evidence>
<protein>
    <recommendedName>
        <fullName evidence="1">ATPase AAA-type core domain-containing protein</fullName>
    </recommendedName>
</protein>
<dbReference type="InterPro" id="IPR003959">
    <property type="entry name" value="ATPase_AAA_core"/>
</dbReference>
<feature type="domain" description="ATPase AAA-type core" evidence="1">
    <location>
        <begin position="35"/>
        <end position="146"/>
    </location>
</feature>
<sequence>MLRSFRLGNHRSFRDEQELLLMPALPGDNRPAVPVAAIYGANASGKSNLLDGLALVKELVAGRRLSGAGRLWQAVPATGLEIQKPFRLASGMGQEPSVFVTEMLADGVPHTYGFVLKGGEILEEWLYSYPEKRKRLLFERSGSKIKTGSTLTEVRAKIGLLEEIIRLNTLLLRECERLDLGPLAVAHRWFQQRLNVVEQNEPAQGGFLSQWVGGYLVEKPERFDRVLSLLKVADVGIVDIMVLDRSGYHGDENRRELEVRLAHGPQQEFFDLADESAGTRNWLELLPSVVDALDQGAVLVVDELETSLHPALVTRLIGLFRDEATNPLGAQLIFTTHDTSLLGTMLGGDVLARDEIWFVDKTAEGASELYPLTDFKPRKDQNTERRYLAGAYGAVPVLGDFAEALQRG</sequence>
<proteinExistence type="predicted"/>
<dbReference type="AlphaFoldDB" id="A0A1H8VNZ3"/>
<evidence type="ECO:0000313" key="2">
    <source>
        <dbReference type="EMBL" id="SEP17054.1"/>
    </source>
</evidence>
<dbReference type="STRING" id="394193.SAMN04489732_104190"/>
<organism evidence="2 3">
    <name type="scientific">Amycolatopsis saalfeldensis</name>
    <dbReference type="NCBI Taxonomy" id="394193"/>
    <lineage>
        <taxon>Bacteria</taxon>
        <taxon>Bacillati</taxon>
        <taxon>Actinomycetota</taxon>
        <taxon>Actinomycetes</taxon>
        <taxon>Pseudonocardiales</taxon>
        <taxon>Pseudonocardiaceae</taxon>
        <taxon>Amycolatopsis</taxon>
    </lineage>
</organism>
<feature type="domain" description="ATPase AAA-type core" evidence="1">
    <location>
        <begin position="231"/>
        <end position="342"/>
    </location>
</feature>
<dbReference type="OrthoDB" id="9809324at2"/>
<dbReference type="EMBL" id="FOEF01000004">
    <property type="protein sequence ID" value="SEP17054.1"/>
    <property type="molecule type" value="Genomic_DNA"/>
</dbReference>
<dbReference type="PANTHER" id="PTHR40396">
    <property type="entry name" value="ATPASE-LIKE PROTEIN"/>
    <property type="match status" value="1"/>
</dbReference>
<name>A0A1H8VNZ3_9PSEU</name>
<dbReference type="GO" id="GO:0005524">
    <property type="term" value="F:ATP binding"/>
    <property type="evidence" value="ECO:0007669"/>
    <property type="project" value="InterPro"/>
</dbReference>
<dbReference type="GO" id="GO:0016887">
    <property type="term" value="F:ATP hydrolysis activity"/>
    <property type="evidence" value="ECO:0007669"/>
    <property type="project" value="InterPro"/>
</dbReference>
<dbReference type="SUPFAM" id="SSF52540">
    <property type="entry name" value="P-loop containing nucleoside triphosphate hydrolases"/>
    <property type="match status" value="1"/>
</dbReference>
<dbReference type="Proteomes" id="UP000198582">
    <property type="component" value="Unassembled WGS sequence"/>
</dbReference>
<dbReference type="Pfam" id="PF13304">
    <property type="entry name" value="AAA_21"/>
    <property type="match status" value="2"/>
</dbReference>
<accession>A0A1H8VNZ3</accession>
<reference evidence="2 3" key="1">
    <citation type="submission" date="2016-10" db="EMBL/GenBank/DDBJ databases">
        <authorList>
            <person name="de Groot N.N."/>
        </authorList>
    </citation>
    <scope>NUCLEOTIDE SEQUENCE [LARGE SCALE GENOMIC DNA]</scope>
    <source>
        <strain evidence="2 3">DSM 44993</strain>
    </source>
</reference>
<gene>
    <name evidence="2" type="ORF">SAMN04489732_104190</name>
</gene>